<protein>
    <submittedName>
        <fullName evidence="3">Aldehyde dehydrogenase</fullName>
    </submittedName>
</protein>
<dbReference type="SUPFAM" id="SSF53720">
    <property type="entry name" value="ALDH-like"/>
    <property type="match status" value="1"/>
</dbReference>
<dbReference type="Pfam" id="PF00171">
    <property type="entry name" value="Aldedh"/>
    <property type="match status" value="1"/>
</dbReference>
<accession>F3FSJ6</accession>
<evidence type="ECO:0000313" key="4">
    <source>
        <dbReference type="Proteomes" id="UP000004471"/>
    </source>
</evidence>
<dbReference type="EMBL" id="AEAH01001486">
    <property type="protein sequence ID" value="EGH33188.1"/>
    <property type="molecule type" value="Genomic_DNA"/>
</dbReference>
<evidence type="ECO:0000259" key="2">
    <source>
        <dbReference type="Pfam" id="PF00171"/>
    </source>
</evidence>
<dbReference type="HOGENOM" id="CLU_2800210_0_0_6"/>
<sequence>MTTVTSNTHAISINPATGEQIAHYAFESAAALDQSLSRAAAGFAGWKRTPVQQRAQLIVAMGQALRDDV</sequence>
<evidence type="ECO:0000313" key="3">
    <source>
        <dbReference type="EMBL" id="EGH33188.1"/>
    </source>
</evidence>
<dbReference type="InterPro" id="IPR015590">
    <property type="entry name" value="Aldehyde_DH_dom"/>
</dbReference>
<dbReference type="InterPro" id="IPR016161">
    <property type="entry name" value="Ald_DH/histidinol_DH"/>
</dbReference>
<dbReference type="InterPro" id="IPR016162">
    <property type="entry name" value="Ald_DH_N"/>
</dbReference>
<feature type="domain" description="Aldehyde dehydrogenase" evidence="2">
    <location>
        <begin position="9"/>
        <end position="67"/>
    </location>
</feature>
<gene>
    <name evidence="3" type="ORF">PSYJA_31281</name>
</gene>
<dbReference type="AlphaFoldDB" id="F3FSJ6"/>
<comment type="caution">
    <text evidence="3">The sequence shown here is derived from an EMBL/GenBank/DDBJ whole genome shotgun (WGS) entry which is preliminary data.</text>
</comment>
<dbReference type="Gene3D" id="3.40.605.10">
    <property type="entry name" value="Aldehyde Dehydrogenase, Chain A, domain 1"/>
    <property type="match status" value="1"/>
</dbReference>
<dbReference type="GO" id="GO:0016491">
    <property type="term" value="F:oxidoreductase activity"/>
    <property type="evidence" value="ECO:0007669"/>
    <property type="project" value="UniProtKB-KW"/>
</dbReference>
<reference evidence="3 4" key="1">
    <citation type="journal article" date="2011" name="PLoS Pathog.">
        <title>Dynamic evolution of pathogenicity revealed by sequencing and comparative genomics of 19 Pseudomonas syringae isolates.</title>
        <authorList>
            <person name="Baltrus D.A."/>
            <person name="Nishimura M.T."/>
            <person name="Romanchuk A."/>
            <person name="Chang J.H."/>
            <person name="Mukhtar M.S."/>
            <person name="Cherkis K."/>
            <person name="Roach J."/>
            <person name="Grant S.R."/>
            <person name="Jones C.D."/>
            <person name="Dangl J.L."/>
        </authorList>
    </citation>
    <scope>NUCLEOTIDE SEQUENCE [LARGE SCALE GENOMIC DNA]</scope>
    <source>
        <strain evidence="4">M301072PT</strain>
    </source>
</reference>
<keyword evidence="1" id="KW-0560">Oxidoreductase</keyword>
<feature type="non-terminal residue" evidence="3">
    <location>
        <position position="69"/>
    </location>
</feature>
<proteinExistence type="predicted"/>
<dbReference type="Proteomes" id="UP000004471">
    <property type="component" value="Unassembled WGS sequence"/>
</dbReference>
<name>F3FSJ6_PSESX</name>
<organism evidence="3 4">
    <name type="scientific">Pseudomonas syringae pv. japonica str. M301072</name>
    <dbReference type="NCBI Taxonomy" id="629262"/>
    <lineage>
        <taxon>Bacteria</taxon>
        <taxon>Pseudomonadati</taxon>
        <taxon>Pseudomonadota</taxon>
        <taxon>Gammaproteobacteria</taxon>
        <taxon>Pseudomonadales</taxon>
        <taxon>Pseudomonadaceae</taxon>
        <taxon>Pseudomonas</taxon>
        <taxon>Pseudomonas syringae</taxon>
    </lineage>
</organism>
<evidence type="ECO:0000256" key="1">
    <source>
        <dbReference type="ARBA" id="ARBA00023002"/>
    </source>
</evidence>